<sequence length="149" mass="16757">MSTNAQQRGFDLEKLLNDLFALFDLDPKASFKIIGEQIDGAFTFRDDDFLLEAKWQKDPLNAGDLYKFAGKVNGKRKNTLGLCISIDGFSSESTQTTSSDLRSLILMDGMDLDAVLTDRIKLDELLYRKRRHASETGNIYLSVNKILVA</sequence>
<feature type="domain" description="Restriction endonuclease type IV Mrr" evidence="1">
    <location>
        <begin position="9"/>
        <end position="114"/>
    </location>
</feature>
<dbReference type="InterPro" id="IPR007560">
    <property type="entry name" value="Restrct_endonuc_IV_Mrr"/>
</dbReference>
<evidence type="ECO:0000313" key="3">
    <source>
        <dbReference type="Proteomes" id="UP000798808"/>
    </source>
</evidence>
<dbReference type="Proteomes" id="UP000798808">
    <property type="component" value="Unassembled WGS sequence"/>
</dbReference>
<organism evidence="2 3">
    <name type="scientific">Fulvivirga kasyanovii</name>
    <dbReference type="NCBI Taxonomy" id="396812"/>
    <lineage>
        <taxon>Bacteria</taxon>
        <taxon>Pseudomonadati</taxon>
        <taxon>Bacteroidota</taxon>
        <taxon>Cytophagia</taxon>
        <taxon>Cytophagales</taxon>
        <taxon>Fulvivirgaceae</taxon>
        <taxon>Fulvivirga</taxon>
    </lineage>
</organism>
<keyword evidence="3" id="KW-1185">Reference proteome</keyword>
<dbReference type="EMBL" id="SMLW01000158">
    <property type="protein sequence ID" value="MTI23416.1"/>
    <property type="molecule type" value="Genomic_DNA"/>
</dbReference>
<gene>
    <name evidence="2" type="ORF">E1163_00480</name>
</gene>
<accession>A0ABW9RHL6</accession>
<dbReference type="Pfam" id="PF04471">
    <property type="entry name" value="Mrr_cat"/>
    <property type="match status" value="1"/>
</dbReference>
<dbReference type="RefSeq" id="WP_155168564.1">
    <property type="nucleotide sequence ID" value="NZ_BAAAFL010000066.1"/>
</dbReference>
<protein>
    <recommendedName>
        <fullName evidence="1">Restriction endonuclease type IV Mrr domain-containing protein</fullName>
    </recommendedName>
</protein>
<comment type="caution">
    <text evidence="2">The sequence shown here is derived from an EMBL/GenBank/DDBJ whole genome shotgun (WGS) entry which is preliminary data.</text>
</comment>
<evidence type="ECO:0000313" key="2">
    <source>
        <dbReference type="EMBL" id="MTI23416.1"/>
    </source>
</evidence>
<name>A0ABW9RHL6_9BACT</name>
<evidence type="ECO:0000259" key="1">
    <source>
        <dbReference type="Pfam" id="PF04471"/>
    </source>
</evidence>
<reference evidence="2 3" key="1">
    <citation type="submission" date="2019-02" db="EMBL/GenBank/DDBJ databases">
        <authorList>
            <person name="Goldberg S.R."/>
            <person name="Haltli B.A."/>
            <person name="Correa H."/>
            <person name="Russell K.G."/>
        </authorList>
    </citation>
    <scope>NUCLEOTIDE SEQUENCE [LARGE SCALE GENOMIC DNA]</scope>
    <source>
        <strain evidence="2 3">JCM 16186</strain>
    </source>
</reference>
<proteinExistence type="predicted"/>